<evidence type="ECO:0000256" key="2">
    <source>
        <dbReference type="ARBA" id="ARBA00004496"/>
    </source>
</evidence>
<dbReference type="AlphaFoldDB" id="A0A5C5U211"/>
<comment type="similarity">
    <text evidence="3 7">Belongs to the prokaryotic/mitochondrial release factor family.</text>
</comment>
<dbReference type="InterPro" id="IPR000352">
    <property type="entry name" value="Pep_chain_release_fac_I"/>
</dbReference>
<feature type="coiled-coil region" evidence="9">
    <location>
        <begin position="264"/>
        <end position="291"/>
    </location>
</feature>
<accession>A0A5C5U211</accession>
<evidence type="ECO:0000259" key="10">
    <source>
        <dbReference type="PROSITE" id="PS00745"/>
    </source>
</evidence>
<evidence type="ECO:0000256" key="7">
    <source>
        <dbReference type="HAMAP-Rule" id="MF_00093"/>
    </source>
</evidence>
<dbReference type="FunFam" id="3.30.70.1660:FF:000002">
    <property type="entry name" value="Peptide chain release factor 1"/>
    <property type="match status" value="1"/>
</dbReference>
<keyword evidence="4 7" id="KW-0488">Methylation</keyword>
<dbReference type="Pfam" id="PF03462">
    <property type="entry name" value="PCRF"/>
    <property type="match status" value="1"/>
</dbReference>
<dbReference type="InterPro" id="IPR045853">
    <property type="entry name" value="Pep_chain_release_fac_I_sf"/>
</dbReference>
<keyword evidence="6 7" id="KW-0648">Protein biosynthesis</keyword>
<dbReference type="PANTHER" id="PTHR43804">
    <property type="entry name" value="LD18447P"/>
    <property type="match status" value="1"/>
</dbReference>
<keyword evidence="12" id="KW-1185">Reference proteome</keyword>
<dbReference type="HAMAP" id="MF_00093">
    <property type="entry name" value="Rel_fac_1"/>
    <property type="match status" value="1"/>
</dbReference>
<dbReference type="GO" id="GO:0016149">
    <property type="term" value="F:translation release factor activity, codon specific"/>
    <property type="evidence" value="ECO:0007669"/>
    <property type="project" value="UniProtKB-UniRule"/>
</dbReference>
<dbReference type="InterPro" id="IPR004373">
    <property type="entry name" value="RF-1"/>
</dbReference>
<comment type="subcellular location">
    <subcellularLocation>
        <location evidence="2 7">Cytoplasm</location>
    </subcellularLocation>
</comment>
<dbReference type="SMART" id="SM00937">
    <property type="entry name" value="PCRF"/>
    <property type="match status" value="1"/>
</dbReference>
<keyword evidence="9" id="KW-0175">Coiled coil</keyword>
<evidence type="ECO:0000256" key="5">
    <source>
        <dbReference type="ARBA" id="ARBA00022490"/>
    </source>
</evidence>
<comment type="caution">
    <text evidence="11">The sequence shown here is derived from an EMBL/GenBank/DDBJ whole genome shotgun (WGS) entry which is preliminary data.</text>
</comment>
<dbReference type="FunFam" id="3.30.160.20:FF:000004">
    <property type="entry name" value="Peptide chain release factor 1"/>
    <property type="match status" value="1"/>
</dbReference>
<evidence type="ECO:0000256" key="4">
    <source>
        <dbReference type="ARBA" id="ARBA00022481"/>
    </source>
</evidence>
<dbReference type="PANTHER" id="PTHR43804:SF7">
    <property type="entry name" value="LD18447P"/>
    <property type="match status" value="1"/>
</dbReference>
<comment type="function">
    <text evidence="1 7">Peptide chain release factor 1 directs the termination of translation in response to the peptide chain termination codons UAG and UAA.</text>
</comment>
<evidence type="ECO:0000313" key="12">
    <source>
        <dbReference type="Proteomes" id="UP000319980"/>
    </source>
</evidence>
<dbReference type="InterPro" id="IPR005139">
    <property type="entry name" value="PCRF"/>
</dbReference>
<reference evidence="11 12" key="1">
    <citation type="journal article" date="2008" name="Int. J. Syst. Evol. Microbiol.">
        <title>Luteimonas marina sp. nov., isolated from seawater.</title>
        <authorList>
            <person name="Baik K.S."/>
            <person name="Park S.C."/>
            <person name="Kim M.S."/>
            <person name="Kim E.M."/>
            <person name="Park C."/>
            <person name="Chun J."/>
            <person name="Seong C.N."/>
        </authorList>
    </citation>
    <scope>NUCLEOTIDE SEQUENCE [LARGE SCALE GENOMIC DNA]</scope>
    <source>
        <strain evidence="11 12">FR1330</strain>
    </source>
</reference>
<sequence length="361" mass="39736">MLPTLRRKLEALAERRDELECLLADPGVAGDQSRFRALSREFAQLEPLAAALADERRAREDLAAAEAMRGDAELRDLADEEIVAAQARLAELDDTLMALLVPRDARDDGGLYLEIRAGTGGDEAAIFAGDLLRMYSRYAERQGWRVEVESASSGEHGGFREVIARVEGEGAYARLKFESGTHRVQRVPETESQGRIHTSAATVAIIPVEEDGEPIEINPADLKVDTFRSSGAGGQHVNKTDSAIRITHLPSGVVVESQTERSQHANRDKAMKRLRAMLAEAEAERRAAATAATRKLQVGSGDRSQRIRTYNYPQGRITDHRVEGLTLYDLPNVLEGSLDALVDRLSREHQADELSRLTHEG</sequence>
<proteinExistence type="inferred from homology"/>
<dbReference type="NCBIfam" id="NF001859">
    <property type="entry name" value="PRK00591.1"/>
    <property type="match status" value="1"/>
</dbReference>
<evidence type="ECO:0000256" key="9">
    <source>
        <dbReference type="SAM" id="Coils"/>
    </source>
</evidence>
<dbReference type="GO" id="GO:0005829">
    <property type="term" value="C:cytosol"/>
    <property type="evidence" value="ECO:0007669"/>
    <property type="project" value="UniProtKB-ARBA"/>
</dbReference>
<evidence type="ECO:0000256" key="6">
    <source>
        <dbReference type="ARBA" id="ARBA00022917"/>
    </source>
</evidence>
<protein>
    <recommendedName>
        <fullName evidence="7 8">Peptide chain release factor 1</fullName>
        <shortName evidence="7">RF-1</shortName>
    </recommendedName>
</protein>
<feature type="coiled-coil region" evidence="9">
    <location>
        <begin position="48"/>
        <end position="95"/>
    </location>
</feature>
<dbReference type="EMBL" id="VOHK01000004">
    <property type="protein sequence ID" value="TWT20047.1"/>
    <property type="molecule type" value="Genomic_DNA"/>
</dbReference>
<dbReference type="Gene3D" id="6.10.140.1950">
    <property type="match status" value="1"/>
</dbReference>
<feature type="modified residue" description="N5-methylglutamine" evidence="7">
    <location>
        <position position="235"/>
    </location>
</feature>
<dbReference type="Pfam" id="PF00472">
    <property type="entry name" value="RF-1"/>
    <property type="match status" value="1"/>
</dbReference>
<evidence type="ECO:0000256" key="8">
    <source>
        <dbReference type="NCBIfam" id="TIGR00019"/>
    </source>
</evidence>
<gene>
    <name evidence="7 11" type="primary">prfA</name>
    <name evidence="11" type="ORF">FQY83_09830</name>
</gene>
<dbReference type="PROSITE" id="PS00745">
    <property type="entry name" value="RF_PROK_I"/>
    <property type="match status" value="1"/>
</dbReference>
<feature type="domain" description="Prokaryotic-type class I peptide chain release factors" evidence="10">
    <location>
        <begin position="228"/>
        <end position="244"/>
    </location>
</feature>
<dbReference type="OrthoDB" id="9806673at2"/>
<dbReference type="NCBIfam" id="TIGR00019">
    <property type="entry name" value="prfA"/>
    <property type="match status" value="1"/>
</dbReference>
<organism evidence="11 12">
    <name type="scientific">Luteimonas marina</name>
    <dbReference type="NCBI Taxonomy" id="488485"/>
    <lineage>
        <taxon>Bacteria</taxon>
        <taxon>Pseudomonadati</taxon>
        <taxon>Pseudomonadota</taxon>
        <taxon>Gammaproteobacteria</taxon>
        <taxon>Lysobacterales</taxon>
        <taxon>Lysobacteraceae</taxon>
        <taxon>Luteimonas</taxon>
    </lineage>
</organism>
<dbReference type="RefSeq" id="WP_146387507.1">
    <property type="nucleotide sequence ID" value="NZ_VOHK01000004.1"/>
</dbReference>
<evidence type="ECO:0000256" key="1">
    <source>
        <dbReference type="ARBA" id="ARBA00002986"/>
    </source>
</evidence>
<dbReference type="InterPro" id="IPR050057">
    <property type="entry name" value="Prokaryotic/Mito_RF"/>
</dbReference>
<name>A0A5C5U211_9GAMM</name>
<evidence type="ECO:0000256" key="3">
    <source>
        <dbReference type="ARBA" id="ARBA00010835"/>
    </source>
</evidence>
<comment type="PTM">
    <text evidence="7">Methylated by PrmC. Methylation increases the termination efficiency of RF1.</text>
</comment>
<keyword evidence="5 7" id="KW-0963">Cytoplasm</keyword>
<dbReference type="Gene3D" id="3.30.160.20">
    <property type="match status" value="1"/>
</dbReference>
<dbReference type="Gene3D" id="3.30.70.1660">
    <property type="match status" value="2"/>
</dbReference>
<evidence type="ECO:0000313" key="11">
    <source>
        <dbReference type="EMBL" id="TWT20047.1"/>
    </source>
</evidence>
<dbReference type="FunFam" id="3.30.70.1660:FF:000004">
    <property type="entry name" value="Peptide chain release factor 1"/>
    <property type="match status" value="1"/>
</dbReference>
<dbReference type="Proteomes" id="UP000319980">
    <property type="component" value="Unassembled WGS sequence"/>
</dbReference>
<dbReference type="SUPFAM" id="SSF75620">
    <property type="entry name" value="Release factor"/>
    <property type="match status" value="1"/>
</dbReference>